<reference evidence="9" key="2">
    <citation type="submission" date="2019-06" db="EMBL/GenBank/DDBJ databases">
        <title>Co-occurence of chitin degradation, pigmentation and bioactivity in marine Pseudoalteromonas.</title>
        <authorList>
            <person name="Sonnenschein E.C."/>
            <person name="Bech P.K."/>
        </authorList>
    </citation>
    <scope>NUCLEOTIDE SEQUENCE [LARGE SCALE GENOMIC DNA]</scope>
    <source>
        <strain evidence="9">S2231</strain>
    </source>
</reference>
<dbReference type="AlphaFoldDB" id="A0A5S3XME4"/>
<evidence type="ECO:0000313" key="6">
    <source>
        <dbReference type="EMBL" id="TMP39169.1"/>
    </source>
</evidence>
<organism evidence="7 9">
    <name type="scientific">Pseudoalteromonas citrea</name>
    <dbReference type="NCBI Taxonomy" id="43655"/>
    <lineage>
        <taxon>Bacteria</taxon>
        <taxon>Pseudomonadati</taxon>
        <taxon>Pseudomonadota</taxon>
        <taxon>Gammaproteobacteria</taxon>
        <taxon>Alteromonadales</taxon>
        <taxon>Pseudoalteromonadaceae</taxon>
        <taxon>Pseudoalteromonas</taxon>
    </lineage>
</organism>
<dbReference type="Proteomes" id="UP000305730">
    <property type="component" value="Unassembled WGS sequence"/>
</dbReference>
<evidence type="ECO:0000313" key="7">
    <source>
        <dbReference type="EMBL" id="TMP57166.1"/>
    </source>
</evidence>
<keyword evidence="3" id="KW-0238">DNA-binding</keyword>
<evidence type="ECO:0000256" key="3">
    <source>
        <dbReference type="ARBA" id="ARBA00023125"/>
    </source>
</evidence>
<name>A0A5S3XME4_9GAMM</name>
<keyword evidence="2" id="KW-0805">Transcription regulation</keyword>
<dbReference type="Gene3D" id="1.10.10.10">
    <property type="entry name" value="Winged helix-like DNA-binding domain superfamily/Winged helix DNA-binding domain"/>
    <property type="match status" value="1"/>
</dbReference>
<dbReference type="CDD" id="cd08422">
    <property type="entry name" value="PBP2_CrgA_like"/>
    <property type="match status" value="1"/>
</dbReference>
<accession>A0A5S3XME4</accession>
<dbReference type="InterPro" id="IPR000847">
    <property type="entry name" value="LysR_HTH_N"/>
</dbReference>
<proteinExistence type="inferred from homology"/>
<dbReference type="SUPFAM" id="SSF53850">
    <property type="entry name" value="Periplasmic binding protein-like II"/>
    <property type="match status" value="1"/>
</dbReference>
<evidence type="ECO:0000256" key="1">
    <source>
        <dbReference type="ARBA" id="ARBA00009437"/>
    </source>
</evidence>
<dbReference type="PROSITE" id="PS50931">
    <property type="entry name" value="HTH_LYSR"/>
    <property type="match status" value="1"/>
</dbReference>
<dbReference type="GO" id="GO:0006351">
    <property type="term" value="P:DNA-templated transcription"/>
    <property type="evidence" value="ECO:0007669"/>
    <property type="project" value="TreeGrafter"/>
</dbReference>
<evidence type="ECO:0000256" key="2">
    <source>
        <dbReference type="ARBA" id="ARBA00023015"/>
    </source>
</evidence>
<dbReference type="GO" id="GO:0043565">
    <property type="term" value="F:sequence-specific DNA binding"/>
    <property type="evidence" value="ECO:0007669"/>
    <property type="project" value="TreeGrafter"/>
</dbReference>
<comment type="caution">
    <text evidence="7">The sequence shown here is derived from an EMBL/GenBank/DDBJ whole genome shotgun (WGS) entry which is preliminary data.</text>
</comment>
<gene>
    <name evidence="7" type="ORF">CWB96_13900</name>
    <name evidence="6" type="ORF">CWB97_20785</name>
</gene>
<sequence>MELTNRLMLLLDVIEHGSFASVAEHRNVDRSVISKQIAKLEEELEVRLLHRTTRSLSLTAAGLEVVDSATILREQLQDTIRIAQNYHQTPKGKLKITCPHIFGRRFVQAAISHFQDNYPDVEFELRLEDRIVDMIGEGFDLGFRVGEPKDSSLIARMIARNRMLIVASPQFLKHYGEPQSQHDLEKLPAAVYASTGLITEKIKFYDEKNQLSSIQLNTAYKANEGDVLIDAAISGKMFAVVAAHMIQNEIKDGLLQPIMTHICLADFGAFYAMYPHRDSPMKVKLFIDELKKLINDQYPTWEKNIPNFSNMYGYKNNLRQVGYKKKRQCSDAS</sequence>
<dbReference type="Proteomes" id="UP000307706">
    <property type="component" value="Unassembled WGS sequence"/>
</dbReference>
<feature type="domain" description="HTH lysR-type" evidence="5">
    <location>
        <begin position="1"/>
        <end position="59"/>
    </location>
</feature>
<dbReference type="Pfam" id="PF00126">
    <property type="entry name" value="HTH_1"/>
    <property type="match status" value="1"/>
</dbReference>
<dbReference type="OrthoDB" id="9786526at2"/>
<dbReference type="GO" id="GO:0003700">
    <property type="term" value="F:DNA-binding transcription factor activity"/>
    <property type="evidence" value="ECO:0007669"/>
    <property type="project" value="InterPro"/>
</dbReference>
<dbReference type="InterPro" id="IPR005119">
    <property type="entry name" value="LysR_subst-bd"/>
</dbReference>
<reference evidence="7" key="3">
    <citation type="submission" date="2019-09" db="EMBL/GenBank/DDBJ databases">
        <title>Co-occurence of chitin degradation, pigmentation and bioactivity in marine Pseudoalteromonas.</title>
        <authorList>
            <person name="Sonnenschein E.C."/>
            <person name="Bech P.K."/>
        </authorList>
    </citation>
    <scope>NUCLEOTIDE SEQUENCE</scope>
    <source>
        <strain evidence="7">S2231</strain>
        <strain evidence="6 8">S2233</strain>
    </source>
</reference>
<dbReference type="Gene3D" id="3.40.190.290">
    <property type="match status" value="1"/>
</dbReference>
<dbReference type="PANTHER" id="PTHR30537:SF5">
    <property type="entry name" value="HTH-TYPE TRANSCRIPTIONAL ACTIVATOR TTDR-RELATED"/>
    <property type="match status" value="1"/>
</dbReference>
<dbReference type="InterPro" id="IPR036388">
    <property type="entry name" value="WH-like_DNA-bd_sf"/>
</dbReference>
<dbReference type="PANTHER" id="PTHR30537">
    <property type="entry name" value="HTH-TYPE TRANSCRIPTIONAL REGULATOR"/>
    <property type="match status" value="1"/>
</dbReference>
<dbReference type="Pfam" id="PF03466">
    <property type="entry name" value="LysR_substrate"/>
    <property type="match status" value="1"/>
</dbReference>
<dbReference type="InterPro" id="IPR058163">
    <property type="entry name" value="LysR-type_TF_proteobact-type"/>
</dbReference>
<evidence type="ECO:0000259" key="5">
    <source>
        <dbReference type="PROSITE" id="PS50931"/>
    </source>
</evidence>
<reference evidence="8 9" key="1">
    <citation type="submission" date="2017-12" db="EMBL/GenBank/DDBJ databases">
        <authorList>
            <person name="Paulsen S."/>
            <person name="Gram L.K."/>
        </authorList>
    </citation>
    <scope>NUCLEOTIDE SEQUENCE [LARGE SCALE GENOMIC DNA]</scope>
    <source>
        <strain evidence="7 9">S2231</strain>
        <strain evidence="6 8">S2233</strain>
    </source>
</reference>
<keyword evidence="4" id="KW-0804">Transcription</keyword>
<dbReference type="InterPro" id="IPR036390">
    <property type="entry name" value="WH_DNA-bd_sf"/>
</dbReference>
<dbReference type="EMBL" id="PNCK01000100">
    <property type="protein sequence ID" value="TMP39169.1"/>
    <property type="molecule type" value="Genomic_DNA"/>
</dbReference>
<protein>
    <submittedName>
        <fullName evidence="7">LysR family transcriptional regulator</fullName>
    </submittedName>
</protein>
<dbReference type="EMBL" id="PNCL01000073">
    <property type="protein sequence ID" value="TMP57166.1"/>
    <property type="molecule type" value="Genomic_DNA"/>
</dbReference>
<keyword evidence="8" id="KW-1185">Reference proteome</keyword>
<comment type="similarity">
    <text evidence="1">Belongs to the LysR transcriptional regulatory family.</text>
</comment>
<dbReference type="SUPFAM" id="SSF46785">
    <property type="entry name" value="Winged helix' DNA-binding domain"/>
    <property type="match status" value="1"/>
</dbReference>
<evidence type="ECO:0000256" key="4">
    <source>
        <dbReference type="ARBA" id="ARBA00023163"/>
    </source>
</evidence>
<evidence type="ECO:0000313" key="9">
    <source>
        <dbReference type="Proteomes" id="UP000307706"/>
    </source>
</evidence>
<dbReference type="RefSeq" id="WP_138598486.1">
    <property type="nucleotide sequence ID" value="NZ_PNCK01000100.1"/>
</dbReference>
<evidence type="ECO:0000313" key="8">
    <source>
        <dbReference type="Proteomes" id="UP000305730"/>
    </source>
</evidence>